<evidence type="ECO:0000259" key="3">
    <source>
        <dbReference type="Pfam" id="PF21057"/>
    </source>
</evidence>
<dbReference type="GO" id="GO:0006606">
    <property type="term" value="P:protein import into nucleus"/>
    <property type="evidence" value="ECO:0007669"/>
    <property type="project" value="TreeGrafter"/>
</dbReference>
<dbReference type="Proteomes" id="UP001142055">
    <property type="component" value="Chromosome 1"/>
</dbReference>
<dbReference type="GO" id="GO:0061608">
    <property type="term" value="F:nuclear import signal receptor activity"/>
    <property type="evidence" value="ECO:0007669"/>
    <property type="project" value="TreeGrafter"/>
</dbReference>
<dbReference type="GO" id="GO:0005634">
    <property type="term" value="C:nucleus"/>
    <property type="evidence" value="ECO:0007669"/>
    <property type="project" value="TreeGrafter"/>
</dbReference>
<evidence type="ECO:0000259" key="2">
    <source>
        <dbReference type="Pfam" id="PF05603"/>
    </source>
</evidence>
<dbReference type="GO" id="GO:0030544">
    <property type="term" value="F:Hsp70 protein binding"/>
    <property type="evidence" value="ECO:0007669"/>
    <property type="project" value="TreeGrafter"/>
</dbReference>
<feature type="domain" description="Hikeshi-like N-terminal" evidence="2">
    <location>
        <begin position="8"/>
        <end position="138"/>
    </location>
</feature>
<feature type="domain" description="Hikeshi-like C-terminal" evidence="3">
    <location>
        <begin position="155"/>
        <end position="217"/>
    </location>
</feature>
<dbReference type="InterPro" id="IPR048364">
    <property type="entry name" value="Hikeshi-like_C"/>
</dbReference>
<accession>A0A9Q0MFB6</accession>
<dbReference type="Pfam" id="PF21057">
    <property type="entry name" value="Hikeshi-like_C"/>
    <property type="match status" value="1"/>
</dbReference>
<dbReference type="InterPro" id="IPR031318">
    <property type="entry name" value="OPI10"/>
</dbReference>
<dbReference type="PANTHER" id="PTHR12925">
    <property type="entry name" value="HIKESHI FAMILY MEMBER"/>
    <property type="match status" value="1"/>
</dbReference>
<name>A0A9Q0MFB6_BLOTA</name>
<sequence length="218" mass="24323">MANTFATIVSGRLVQTDFQQVETSKFLITIPEADNINHLVVFLTGLIPLPDGTAGADCLEQMKFFPDPLAPPTWFYLGYISNQKPSAIFKITKLKQMATNGAMISSGGMGFSYSQPIISHVAQIGISIEPLNNVFQLTSDPSVNAESGNASQLSKFEEFINKAAENMFNYCSSFANTALYFARNPSTSSQQFVPLATINEWYQRYMRNLKQNPNFWRM</sequence>
<gene>
    <name evidence="4" type="ORF">RDWZM_003162</name>
</gene>
<dbReference type="AlphaFoldDB" id="A0A9Q0MFB6"/>
<comment type="similarity">
    <text evidence="1">Belongs to the OPI10 family.</text>
</comment>
<evidence type="ECO:0000313" key="5">
    <source>
        <dbReference type="Proteomes" id="UP001142055"/>
    </source>
</evidence>
<keyword evidence="5" id="KW-1185">Reference proteome</keyword>
<organism evidence="4 5">
    <name type="scientific">Blomia tropicalis</name>
    <name type="common">Mite</name>
    <dbReference type="NCBI Taxonomy" id="40697"/>
    <lineage>
        <taxon>Eukaryota</taxon>
        <taxon>Metazoa</taxon>
        <taxon>Ecdysozoa</taxon>
        <taxon>Arthropoda</taxon>
        <taxon>Chelicerata</taxon>
        <taxon>Arachnida</taxon>
        <taxon>Acari</taxon>
        <taxon>Acariformes</taxon>
        <taxon>Sarcoptiformes</taxon>
        <taxon>Astigmata</taxon>
        <taxon>Glycyphagoidea</taxon>
        <taxon>Echimyopodidae</taxon>
        <taxon>Blomia</taxon>
    </lineage>
</organism>
<reference evidence="4" key="1">
    <citation type="submission" date="2022-12" db="EMBL/GenBank/DDBJ databases">
        <title>Genome assemblies of Blomia tropicalis.</title>
        <authorList>
            <person name="Cui Y."/>
        </authorList>
    </citation>
    <scope>NUCLEOTIDE SEQUENCE</scope>
    <source>
        <tissue evidence="4">Adult mites</tissue>
    </source>
</reference>
<evidence type="ECO:0000313" key="4">
    <source>
        <dbReference type="EMBL" id="KAJ6224617.1"/>
    </source>
</evidence>
<protein>
    <recommendedName>
        <fullName evidence="6">Hikeshi-like domain-containing protein</fullName>
    </recommendedName>
</protein>
<proteinExistence type="inferred from homology"/>
<dbReference type="OMA" id="WWAKFER"/>
<dbReference type="EMBL" id="JAPWDV010000001">
    <property type="protein sequence ID" value="KAJ6224617.1"/>
    <property type="molecule type" value="Genomic_DNA"/>
</dbReference>
<dbReference type="PANTHER" id="PTHR12925:SF0">
    <property type="entry name" value="PROTEIN HIKESHI"/>
    <property type="match status" value="1"/>
</dbReference>
<dbReference type="Pfam" id="PF05603">
    <property type="entry name" value="Hikeshi-like_N"/>
    <property type="match status" value="1"/>
</dbReference>
<dbReference type="InterPro" id="IPR008493">
    <property type="entry name" value="Hikeshi-like_N"/>
</dbReference>
<evidence type="ECO:0000256" key="1">
    <source>
        <dbReference type="ARBA" id="ARBA00006623"/>
    </source>
</evidence>
<evidence type="ECO:0008006" key="6">
    <source>
        <dbReference type="Google" id="ProtNLM"/>
    </source>
</evidence>
<dbReference type="GO" id="GO:0005829">
    <property type="term" value="C:cytosol"/>
    <property type="evidence" value="ECO:0007669"/>
    <property type="project" value="TreeGrafter"/>
</dbReference>
<comment type="caution">
    <text evidence="4">The sequence shown here is derived from an EMBL/GenBank/DDBJ whole genome shotgun (WGS) entry which is preliminary data.</text>
</comment>